<reference evidence="1" key="1">
    <citation type="submission" date="2019-11" db="EMBL/GenBank/DDBJ databases">
        <title>Nori genome reveals adaptations in red seaweeds to the harsh intertidal environment.</title>
        <authorList>
            <person name="Wang D."/>
            <person name="Mao Y."/>
        </authorList>
    </citation>
    <scope>NUCLEOTIDE SEQUENCE</scope>
    <source>
        <tissue evidence="1">Gametophyte</tissue>
    </source>
</reference>
<name>A0ACC3CAE0_PYRYE</name>
<comment type="caution">
    <text evidence="1">The sequence shown here is derived from an EMBL/GenBank/DDBJ whole genome shotgun (WGS) entry which is preliminary data.</text>
</comment>
<dbReference type="Proteomes" id="UP000798662">
    <property type="component" value="Chromosome 2"/>
</dbReference>
<protein>
    <submittedName>
        <fullName evidence="1">Uncharacterized protein</fullName>
    </submittedName>
</protein>
<evidence type="ECO:0000313" key="2">
    <source>
        <dbReference type="Proteomes" id="UP000798662"/>
    </source>
</evidence>
<sequence length="473" mass="45434">MVHGETHRWRLPHLPSVRAAAATAPPRLSLVTGANRGLGLAVATALADRGDAVLACTRHPPVVGARAAYTVAAADAAAAGNYDESVDGSRDGERDGGVDGECDSGDGPFPPTARVRVLDVTDESSVAALAATVDADVAAGGGGLDVAVFNAGVCPGSGSGGGGSSSGSDEAADLTAALSTKFYATRSVVAALLPALWRSADPRLVVVPSGDGELAFLATPLRVALDGAAAGAEVAAAAAAAAATADAAADGGEAMCEAHAGGRGGGGAETAVVAAGAMPGARAVAMTVAAADLATPDEWECALLATIEATVATVTAGATPLSALVHGEQPAYALSKAALNAYVRILTARVNHYAHRHPHGEGGDGGDDGGGDGGGGGDGCAGGGDGRAGGGNGRAGGGDGRAGGGDGRGDGGGVVLRVNAVCPGDVATRMVDAGAIASARAPAAAAAGLLWLMEGGAGVPTGGFWRDRDRLAW</sequence>
<keyword evidence="2" id="KW-1185">Reference proteome</keyword>
<proteinExistence type="predicted"/>
<evidence type="ECO:0000313" key="1">
    <source>
        <dbReference type="EMBL" id="KAK1866945.1"/>
    </source>
</evidence>
<dbReference type="EMBL" id="CM020619">
    <property type="protein sequence ID" value="KAK1866945.1"/>
    <property type="molecule type" value="Genomic_DNA"/>
</dbReference>
<organism evidence="1 2">
    <name type="scientific">Pyropia yezoensis</name>
    <name type="common">Susabi-nori</name>
    <name type="synonym">Porphyra yezoensis</name>
    <dbReference type="NCBI Taxonomy" id="2788"/>
    <lineage>
        <taxon>Eukaryota</taxon>
        <taxon>Rhodophyta</taxon>
        <taxon>Bangiophyceae</taxon>
        <taxon>Bangiales</taxon>
        <taxon>Bangiaceae</taxon>
        <taxon>Pyropia</taxon>
    </lineage>
</organism>
<accession>A0ACC3CAE0</accession>
<gene>
    <name evidence="1" type="ORF">I4F81_009457</name>
</gene>